<dbReference type="GO" id="GO:0000160">
    <property type="term" value="P:phosphorelay signal transduction system"/>
    <property type="evidence" value="ECO:0007669"/>
    <property type="project" value="InterPro"/>
</dbReference>
<organism evidence="3 4">
    <name type="scientific">Chitinophaga costaii</name>
    <dbReference type="NCBI Taxonomy" id="1335309"/>
    <lineage>
        <taxon>Bacteria</taxon>
        <taxon>Pseudomonadati</taxon>
        <taxon>Bacteroidota</taxon>
        <taxon>Chitinophagia</taxon>
        <taxon>Chitinophagales</taxon>
        <taxon>Chitinophagaceae</taxon>
        <taxon>Chitinophaga</taxon>
    </lineage>
</organism>
<reference evidence="3 4" key="1">
    <citation type="submission" date="2016-08" db="EMBL/GenBank/DDBJ databases">
        <authorList>
            <person name="Seilhamer J.J."/>
        </authorList>
    </citation>
    <scope>NUCLEOTIDE SEQUENCE [LARGE SCALE GENOMIC DNA]</scope>
    <source>
        <strain evidence="3 4">A37T2</strain>
    </source>
</reference>
<proteinExistence type="predicted"/>
<dbReference type="STRING" id="1335309.GA0116948_10470"/>
<dbReference type="PANTHER" id="PTHR44520">
    <property type="entry name" value="RESPONSE REGULATOR RCP1-RELATED"/>
    <property type="match status" value="1"/>
</dbReference>
<name>A0A1C4CDI0_9BACT</name>
<accession>A0A1C4CDI0</accession>
<dbReference type="OrthoDB" id="1121174at2"/>
<gene>
    <name evidence="3" type="ORF">GA0116948_10470</name>
</gene>
<evidence type="ECO:0000256" key="1">
    <source>
        <dbReference type="PROSITE-ProRule" id="PRU00169"/>
    </source>
</evidence>
<evidence type="ECO:0000259" key="2">
    <source>
        <dbReference type="PROSITE" id="PS50110"/>
    </source>
</evidence>
<dbReference type="PROSITE" id="PS50110">
    <property type="entry name" value="RESPONSE_REGULATORY"/>
    <property type="match status" value="1"/>
</dbReference>
<feature type="modified residue" description="4-aspartylphosphate" evidence="1">
    <location>
        <position position="69"/>
    </location>
</feature>
<dbReference type="Gene3D" id="3.40.50.2300">
    <property type="match status" value="1"/>
</dbReference>
<evidence type="ECO:0000313" key="4">
    <source>
        <dbReference type="Proteomes" id="UP000242818"/>
    </source>
</evidence>
<keyword evidence="1" id="KW-0597">Phosphoprotein</keyword>
<sequence>MIPIMSMKAFNMIFIVDDDPIHQQISQIMLERLGVAKQIMKFCDAEEVLTYLKEHLQDAAAMPDLILLDLNMPVMDGWDFLNEYATFYNQIPQGVRIYVLTSSIDEKDKERVSQYHFVNGYLTKPLAHGVMMKLLEEGQEQ</sequence>
<dbReference type="InterPro" id="IPR052893">
    <property type="entry name" value="TCS_response_regulator"/>
</dbReference>
<dbReference type="AlphaFoldDB" id="A0A1C4CDI0"/>
<dbReference type="SMART" id="SM00448">
    <property type="entry name" value="REC"/>
    <property type="match status" value="1"/>
</dbReference>
<feature type="domain" description="Response regulatory" evidence="2">
    <location>
        <begin position="12"/>
        <end position="139"/>
    </location>
</feature>
<dbReference type="InterPro" id="IPR011006">
    <property type="entry name" value="CheY-like_superfamily"/>
</dbReference>
<protein>
    <submittedName>
        <fullName evidence="3">CheY chemotaxis protein or a CheY-like REC (Receiver) domain</fullName>
    </submittedName>
</protein>
<dbReference type="EMBL" id="FMAR01000004">
    <property type="protein sequence ID" value="SCC17044.1"/>
    <property type="molecule type" value="Genomic_DNA"/>
</dbReference>
<dbReference type="SUPFAM" id="SSF52172">
    <property type="entry name" value="CheY-like"/>
    <property type="match status" value="1"/>
</dbReference>
<dbReference type="RefSeq" id="WP_089710666.1">
    <property type="nucleotide sequence ID" value="NZ_FMAR01000004.1"/>
</dbReference>
<dbReference type="Pfam" id="PF00072">
    <property type="entry name" value="Response_reg"/>
    <property type="match status" value="1"/>
</dbReference>
<dbReference type="Proteomes" id="UP000242818">
    <property type="component" value="Unassembled WGS sequence"/>
</dbReference>
<dbReference type="InterPro" id="IPR001789">
    <property type="entry name" value="Sig_transdc_resp-reg_receiver"/>
</dbReference>
<keyword evidence="4" id="KW-1185">Reference proteome</keyword>
<evidence type="ECO:0000313" key="3">
    <source>
        <dbReference type="EMBL" id="SCC17044.1"/>
    </source>
</evidence>
<dbReference type="PANTHER" id="PTHR44520:SF2">
    <property type="entry name" value="RESPONSE REGULATOR RCP1"/>
    <property type="match status" value="1"/>
</dbReference>